<proteinExistence type="predicted"/>
<evidence type="ECO:0000313" key="1">
    <source>
        <dbReference type="EMBL" id="CAG8845555.1"/>
    </source>
</evidence>
<keyword evidence="2" id="KW-1185">Reference proteome</keyword>
<feature type="non-terminal residue" evidence="1">
    <location>
        <position position="1"/>
    </location>
</feature>
<comment type="caution">
    <text evidence="1">The sequence shown here is derived from an EMBL/GenBank/DDBJ whole genome shotgun (WGS) entry which is preliminary data.</text>
</comment>
<protein>
    <submittedName>
        <fullName evidence="1">2035_t:CDS:1</fullName>
    </submittedName>
</protein>
<feature type="non-terminal residue" evidence="1">
    <location>
        <position position="146"/>
    </location>
</feature>
<accession>A0ACA9SPS4</accession>
<organism evidence="1 2">
    <name type="scientific">Racocetra persica</name>
    <dbReference type="NCBI Taxonomy" id="160502"/>
    <lineage>
        <taxon>Eukaryota</taxon>
        <taxon>Fungi</taxon>
        <taxon>Fungi incertae sedis</taxon>
        <taxon>Mucoromycota</taxon>
        <taxon>Glomeromycotina</taxon>
        <taxon>Glomeromycetes</taxon>
        <taxon>Diversisporales</taxon>
        <taxon>Gigasporaceae</taxon>
        <taxon>Racocetra</taxon>
    </lineage>
</organism>
<dbReference type="EMBL" id="CAJVQC010147217">
    <property type="protein sequence ID" value="CAG8845555.1"/>
    <property type="molecule type" value="Genomic_DNA"/>
</dbReference>
<reference evidence="1" key="1">
    <citation type="submission" date="2021-06" db="EMBL/GenBank/DDBJ databases">
        <authorList>
            <person name="Kallberg Y."/>
            <person name="Tangrot J."/>
            <person name="Rosling A."/>
        </authorList>
    </citation>
    <scope>NUCLEOTIDE SEQUENCE</scope>
    <source>
        <strain evidence="1">MA461A</strain>
    </source>
</reference>
<evidence type="ECO:0000313" key="2">
    <source>
        <dbReference type="Proteomes" id="UP000789920"/>
    </source>
</evidence>
<sequence length="146" mass="16618">SAHCINTMANMGLCTTYQITFNKINGISNEYYNSVNKYVQDHVDDYHNLHGTHIPSTNSAKQIVHMATILFNTIRYPPISYNSVYGLPVHNPQGVDAFLLKTISQKYIFTLANSYNLEKSNWSWVSNKTNLIENLTIHSYNADIAQ</sequence>
<gene>
    <name evidence="1" type="ORF">RPERSI_LOCUS33717</name>
</gene>
<dbReference type="Proteomes" id="UP000789920">
    <property type="component" value="Unassembled WGS sequence"/>
</dbReference>
<name>A0ACA9SPS4_9GLOM</name>